<evidence type="ECO:0000256" key="1">
    <source>
        <dbReference type="ARBA" id="ARBA00006259"/>
    </source>
</evidence>
<dbReference type="GO" id="GO:0034727">
    <property type="term" value="P:piecemeal microautophagy of the nucleus"/>
    <property type="evidence" value="ECO:0007669"/>
    <property type="project" value="TreeGrafter"/>
</dbReference>
<keyword evidence="5" id="KW-0472">Membrane</keyword>
<comment type="function">
    <text evidence="6">Autophagy-specific protein that functions in response to autophagy-inducing signals as a scaffold to recruit other ATG proteins to organize preautophagosomal structure (PAS) formation. Modulates the timing and magnitude of the autophagy response, such as the size of the sequestering vesicles. Plays particularly a role in pexophagy and nucleophagy.</text>
</comment>
<feature type="domain" description="Autophagy protein ATG17-like" evidence="7">
    <location>
        <begin position="16"/>
        <end position="394"/>
    </location>
</feature>
<dbReference type="GO" id="GO:0034045">
    <property type="term" value="C:phagophore assembly site membrane"/>
    <property type="evidence" value="ECO:0007669"/>
    <property type="project" value="UniProtKB-SubCell"/>
</dbReference>
<evidence type="ECO:0000313" key="8">
    <source>
        <dbReference type="EMBL" id="KAG2177347.1"/>
    </source>
</evidence>
<evidence type="ECO:0000256" key="5">
    <source>
        <dbReference type="ARBA" id="ARBA00023136"/>
    </source>
</evidence>
<organism evidence="8 9">
    <name type="scientific">Mortierella isabellina</name>
    <name type="common">Filamentous fungus</name>
    <name type="synonym">Umbelopsis isabellina</name>
    <dbReference type="NCBI Taxonomy" id="91625"/>
    <lineage>
        <taxon>Eukaryota</taxon>
        <taxon>Fungi</taxon>
        <taxon>Fungi incertae sedis</taxon>
        <taxon>Mucoromycota</taxon>
        <taxon>Mucoromycotina</taxon>
        <taxon>Umbelopsidomycetes</taxon>
        <taxon>Umbelopsidales</taxon>
        <taxon>Umbelopsidaceae</taxon>
        <taxon>Umbelopsis</taxon>
    </lineage>
</organism>
<comment type="subcellular location">
    <subcellularLocation>
        <location evidence="6">Cytoplasm</location>
    </subcellularLocation>
    <subcellularLocation>
        <location evidence="6">Preautophagosomal structure membrane</location>
        <topology evidence="6">Peripheral membrane protein</topology>
    </subcellularLocation>
</comment>
<evidence type="ECO:0000256" key="3">
    <source>
        <dbReference type="ARBA" id="ARBA00022490"/>
    </source>
</evidence>
<proteinExistence type="inferred from homology"/>
<keyword evidence="4 6" id="KW-0072">Autophagy</keyword>
<dbReference type="GO" id="GO:0000045">
    <property type="term" value="P:autophagosome assembly"/>
    <property type="evidence" value="ECO:0007669"/>
    <property type="project" value="TreeGrafter"/>
</dbReference>
<accession>A0A8H7PNK8</accession>
<sequence length="447" mass="51496">MEQDLINILLFAKKALHSGQAIGGQADQSRKETESLAEMLETQWPKLLFLNEHITTQLNTLIKVHDFIYLTAGDLQGFIKSKEAALGNLSMAVQQTFDSLKKHYIDPEILEVNKKYTKEHNIDLNTSRNSYMERKTLFDYIDDQAVLDLQQQTDDEISAVEVGMAKSLSNTTQSLQNTQKAILAKYFTQNASSFVIDKKEGQEHALSQMADILNSLLQHYAQVGEAMKVLQANPNELLDIKVLQDDHDHLPDIIDSLQAYLQEVEDIRNDLRYRSEEYGDASDEMAKLFLELEQLGEPKGTLDNIFEKLIMIERKLQEHKDTLNNYFENLWVLVDWYSQYAVSYHYMTIEIARRQKAQQKQTKLLEDCLKKFEDLYIEELENRKEWATKHAAYLPTDLCPFMNEPPPRITFNTSPGGHELPDISPQVVEEAIQRTNSYALKGSQEIP</sequence>
<evidence type="ECO:0000313" key="9">
    <source>
        <dbReference type="Proteomes" id="UP000654370"/>
    </source>
</evidence>
<keyword evidence="3 6" id="KW-0963">Cytoplasm</keyword>
<dbReference type="PANTHER" id="PTHR28005:SF1">
    <property type="entry name" value="AUTOPHAGY-RELATED PROTEIN 17"/>
    <property type="match status" value="1"/>
</dbReference>
<comment type="caution">
    <text evidence="8">The sequence shown here is derived from an EMBL/GenBank/DDBJ whole genome shotgun (WGS) entry which is preliminary data.</text>
</comment>
<dbReference type="InterPro" id="IPR045326">
    <property type="entry name" value="ATG17-like_dom"/>
</dbReference>
<dbReference type="OrthoDB" id="1937984at2759"/>
<keyword evidence="9" id="KW-1185">Reference proteome</keyword>
<gene>
    <name evidence="8" type="ORF">INT43_008004</name>
</gene>
<reference evidence="8" key="1">
    <citation type="submission" date="2020-12" db="EMBL/GenBank/DDBJ databases">
        <title>Metabolic potential, ecology and presence of endohyphal bacteria is reflected in genomic diversity of Mucoromycotina.</title>
        <authorList>
            <person name="Muszewska A."/>
            <person name="Okrasinska A."/>
            <person name="Steczkiewicz K."/>
            <person name="Drgas O."/>
            <person name="Orlowska M."/>
            <person name="Perlinska-Lenart U."/>
            <person name="Aleksandrzak-Piekarczyk T."/>
            <person name="Szatraj K."/>
            <person name="Zielenkiewicz U."/>
            <person name="Pilsyk S."/>
            <person name="Malc E."/>
            <person name="Mieczkowski P."/>
            <person name="Kruszewska J.S."/>
            <person name="Biernat P."/>
            <person name="Pawlowska J."/>
        </authorList>
    </citation>
    <scope>NUCLEOTIDE SEQUENCE</scope>
    <source>
        <strain evidence="8">WA0000067209</strain>
    </source>
</reference>
<protein>
    <recommendedName>
        <fullName evidence="2 6">Autophagy-related protein 17</fullName>
    </recommendedName>
</protein>
<comment type="similarity">
    <text evidence="1 6">Belongs to the ATG17 family.</text>
</comment>
<dbReference type="GO" id="GO:0000422">
    <property type="term" value="P:autophagy of mitochondrion"/>
    <property type="evidence" value="ECO:0007669"/>
    <property type="project" value="TreeGrafter"/>
</dbReference>
<evidence type="ECO:0000256" key="2">
    <source>
        <dbReference type="ARBA" id="ARBA00013806"/>
    </source>
</evidence>
<dbReference type="GO" id="GO:0030295">
    <property type="term" value="F:protein kinase activator activity"/>
    <property type="evidence" value="ECO:0007669"/>
    <property type="project" value="TreeGrafter"/>
</dbReference>
<dbReference type="AlphaFoldDB" id="A0A8H7PNK8"/>
<evidence type="ECO:0000256" key="6">
    <source>
        <dbReference type="RuleBase" id="RU368080"/>
    </source>
</evidence>
<dbReference type="EMBL" id="JAEPQZ010000009">
    <property type="protein sequence ID" value="KAG2177347.1"/>
    <property type="molecule type" value="Genomic_DNA"/>
</dbReference>
<evidence type="ECO:0000256" key="4">
    <source>
        <dbReference type="ARBA" id="ARBA00023006"/>
    </source>
</evidence>
<dbReference type="GO" id="GO:0060090">
    <property type="term" value="F:molecular adaptor activity"/>
    <property type="evidence" value="ECO:0007669"/>
    <property type="project" value="TreeGrafter"/>
</dbReference>
<name>A0A8H7PNK8_MORIS</name>
<dbReference type="InterPro" id="IPR007240">
    <property type="entry name" value="Atg17"/>
</dbReference>
<dbReference type="PANTHER" id="PTHR28005">
    <property type="entry name" value="AUTOPHAGY-RELATED PROTEIN 17"/>
    <property type="match status" value="1"/>
</dbReference>
<dbReference type="Proteomes" id="UP000654370">
    <property type="component" value="Unassembled WGS sequence"/>
</dbReference>
<dbReference type="GO" id="GO:1990316">
    <property type="term" value="C:Atg1/ULK1 kinase complex"/>
    <property type="evidence" value="ECO:0007669"/>
    <property type="project" value="TreeGrafter"/>
</dbReference>
<evidence type="ECO:0000259" key="7">
    <source>
        <dbReference type="Pfam" id="PF04108"/>
    </source>
</evidence>
<dbReference type="Pfam" id="PF04108">
    <property type="entry name" value="ATG17_like"/>
    <property type="match status" value="1"/>
</dbReference>